<dbReference type="Gene3D" id="3.30.360.10">
    <property type="entry name" value="Dihydrodipicolinate Reductase, domain 2"/>
    <property type="match status" value="1"/>
</dbReference>
<feature type="domain" description="Gfo/Idh/MocA-like oxidoreductase N-terminal" evidence="3">
    <location>
        <begin position="8"/>
        <end position="110"/>
    </location>
</feature>
<keyword evidence="2" id="KW-0560">Oxidoreductase</keyword>
<dbReference type="InterPro" id="IPR000683">
    <property type="entry name" value="Gfo/Idh/MocA-like_OxRdtase_N"/>
</dbReference>
<dbReference type="SUPFAM" id="SSF55347">
    <property type="entry name" value="Glyceraldehyde-3-phosphate dehydrogenase-like, C-terminal domain"/>
    <property type="match status" value="1"/>
</dbReference>
<dbReference type="GO" id="GO:0000166">
    <property type="term" value="F:nucleotide binding"/>
    <property type="evidence" value="ECO:0007669"/>
    <property type="project" value="InterPro"/>
</dbReference>
<dbReference type="AlphaFoldDB" id="A0A229UTH3"/>
<keyword evidence="6" id="KW-1185">Reference proteome</keyword>
<comment type="similarity">
    <text evidence="1">Belongs to the Gfo/Idh/MocA family.</text>
</comment>
<organism evidence="5 6">
    <name type="scientific">Paenibacillus rigui</name>
    <dbReference type="NCBI Taxonomy" id="554312"/>
    <lineage>
        <taxon>Bacteria</taxon>
        <taxon>Bacillati</taxon>
        <taxon>Bacillota</taxon>
        <taxon>Bacilli</taxon>
        <taxon>Bacillales</taxon>
        <taxon>Paenibacillaceae</taxon>
        <taxon>Paenibacillus</taxon>
    </lineage>
</organism>
<protein>
    <submittedName>
        <fullName evidence="5">Oxidoreductase</fullName>
    </submittedName>
</protein>
<dbReference type="Pfam" id="PF22725">
    <property type="entry name" value="GFO_IDH_MocA_C3"/>
    <property type="match status" value="1"/>
</dbReference>
<dbReference type="PANTHER" id="PTHR43708:SF5">
    <property type="entry name" value="CONSERVED EXPRESSED OXIDOREDUCTASE (EUROFUNG)-RELATED"/>
    <property type="match status" value="1"/>
</dbReference>
<evidence type="ECO:0000256" key="2">
    <source>
        <dbReference type="ARBA" id="ARBA00023002"/>
    </source>
</evidence>
<comment type="caution">
    <text evidence="5">The sequence shown here is derived from an EMBL/GenBank/DDBJ whole genome shotgun (WGS) entry which is preliminary data.</text>
</comment>
<accession>A0A229UTH3</accession>
<evidence type="ECO:0000313" key="5">
    <source>
        <dbReference type="EMBL" id="OXM86927.1"/>
    </source>
</evidence>
<proteinExistence type="inferred from homology"/>
<dbReference type="Gene3D" id="3.40.50.720">
    <property type="entry name" value="NAD(P)-binding Rossmann-like Domain"/>
    <property type="match status" value="1"/>
</dbReference>
<dbReference type="OrthoDB" id="9768836at2"/>
<dbReference type="EMBL" id="NMQW01000012">
    <property type="protein sequence ID" value="OXM86927.1"/>
    <property type="molecule type" value="Genomic_DNA"/>
</dbReference>
<dbReference type="Pfam" id="PF01408">
    <property type="entry name" value="GFO_IDH_MocA"/>
    <property type="match status" value="1"/>
</dbReference>
<reference evidence="5 6" key="1">
    <citation type="submission" date="2017-07" db="EMBL/GenBank/DDBJ databases">
        <title>Genome sequencing and assembly of Paenibacillus rigui.</title>
        <authorList>
            <person name="Mayilraj S."/>
        </authorList>
    </citation>
    <scope>NUCLEOTIDE SEQUENCE [LARGE SCALE GENOMIC DNA]</scope>
    <source>
        <strain evidence="5 6">JCM 16352</strain>
    </source>
</reference>
<dbReference type="SUPFAM" id="SSF51735">
    <property type="entry name" value="NAD(P)-binding Rossmann-fold domains"/>
    <property type="match status" value="1"/>
</dbReference>
<evidence type="ECO:0000256" key="1">
    <source>
        <dbReference type="ARBA" id="ARBA00010928"/>
    </source>
</evidence>
<dbReference type="InterPro" id="IPR051317">
    <property type="entry name" value="Gfo/Idh/MocA_oxidoreduct"/>
</dbReference>
<feature type="domain" description="GFO/IDH/MocA-like oxidoreductase" evidence="4">
    <location>
        <begin position="134"/>
        <end position="259"/>
    </location>
</feature>
<evidence type="ECO:0000259" key="4">
    <source>
        <dbReference type="Pfam" id="PF22725"/>
    </source>
</evidence>
<dbReference type="PANTHER" id="PTHR43708">
    <property type="entry name" value="CONSERVED EXPRESSED OXIDOREDUCTASE (EUROFUNG)"/>
    <property type="match status" value="1"/>
</dbReference>
<evidence type="ECO:0000259" key="3">
    <source>
        <dbReference type="Pfam" id="PF01408"/>
    </source>
</evidence>
<name>A0A229UTH3_9BACL</name>
<dbReference type="InterPro" id="IPR036291">
    <property type="entry name" value="NAD(P)-bd_dom_sf"/>
</dbReference>
<dbReference type="InterPro" id="IPR055170">
    <property type="entry name" value="GFO_IDH_MocA-like_dom"/>
</dbReference>
<dbReference type="Proteomes" id="UP000215509">
    <property type="component" value="Unassembled WGS sequence"/>
</dbReference>
<dbReference type="GO" id="GO:0016491">
    <property type="term" value="F:oxidoreductase activity"/>
    <property type="evidence" value="ECO:0007669"/>
    <property type="project" value="UniProtKB-KW"/>
</dbReference>
<gene>
    <name evidence="5" type="ORF">CF651_07700</name>
</gene>
<evidence type="ECO:0000313" key="6">
    <source>
        <dbReference type="Proteomes" id="UP000215509"/>
    </source>
</evidence>
<sequence length="343" mass="38429">MRVCAKQFAIIGCQHAHIGIFISEMLQLGYTCAGLYEDENDQLAGSLSRQYGIPLVQDKESLLSDTVEVVGCASINDRKIDVIELCESRGKHVMLDKPAVTGREGLDRLKGVIDRGRIQIGMLLTERFHPAIYTLKRNIGLGVLGEIVTIGMRKPHRLNAASRPAWFFSKHQSGGILVDLLVHDFDLLRWLTGKELVSVQGYVSKTVMPEHPTFYNTASVQVEIEDCIVAQLYADWHMPEQSWTWGDGRIYVTGTEGIAELRLQGDPLVGEEPSLLIQLTNREPVVRVPLLEPPYSISHDFVRRIEGLDCIVSHEDIVKTSEATIWADESAAYLQLDVKEPQR</sequence>